<dbReference type="FunFam" id="3.10.110.10:FF:000060">
    <property type="entry name" value="Ubiquitin conjugating enzyme (UbcB)"/>
    <property type="match status" value="1"/>
</dbReference>
<organism evidence="9 10">
    <name type="scientific">Megalurothrips usitatus</name>
    <name type="common">bean blossom thrips</name>
    <dbReference type="NCBI Taxonomy" id="439358"/>
    <lineage>
        <taxon>Eukaryota</taxon>
        <taxon>Metazoa</taxon>
        <taxon>Ecdysozoa</taxon>
        <taxon>Arthropoda</taxon>
        <taxon>Hexapoda</taxon>
        <taxon>Insecta</taxon>
        <taxon>Pterygota</taxon>
        <taxon>Neoptera</taxon>
        <taxon>Paraneoptera</taxon>
        <taxon>Thysanoptera</taxon>
        <taxon>Terebrantia</taxon>
        <taxon>Thripoidea</taxon>
        <taxon>Thripidae</taxon>
        <taxon>Megalurothrips</taxon>
    </lineage>
</organism>
<dbReference type="CDD" id="cd09917">
    <property type="entry name" value="F-box_SF"/>
    <property type="match status" value="1"/>
</dbReference>
<evidence type="ECO:0000259" key="7">
    <source>
        <dbReference type="PROSITE" id="PS50127"/>
    </source>
</evidence>
<dbReference type="GO" id="GO:0005524">
    <property type="term" value="F:ATP binding"/>
    <property type="evidence" value="ECO:0007669"/>
    <property type="project" value="UniProtKB-KW"/>
</dbReference>
<dbReference type="InterPro" id="IPR001810">
    <property type="entry name" value="F-box_dom"/>
</dbReference>
<protein>
    <recommendedName>
        <fullName evidence="1">E2 ubiquitin-conjugating enzyme</fullName>
        <ecNumber evidence="1">2.3.2.23</ecNumber>
    </recommendedName>
</protein>
<feature type="domain" description="UBC core" evidence="7">
    <location>
        <begin position="316"/>
        <end position="462"/>
    </location>
</feature>
<evidence type="ECO:0000313" key="9">
    <source>
        <dbReference type="EMBL" id="KAJ1524413.1"/>
    </source>
</evidence>
<dbReference type="Gene3D" id="3.10.110.10">
    <property type="entry name" value="Ubiquitin Conjugating Enzyme"/>
    <property type="match status" value="1"/>
</dbReference>
<dbReference type="InterPro" id="IPR016135">
    <property type="entry name" value="UBQ-conjugating_enzyme/RWD"/>
</dbReference>
<gene>
    <name evidence="9" type="ORF">ONE63_010913</name>
</gene>
<evidence type="ECO:0000313" key="10">
    <source>
        <dbReference type="Proteomes" id="UP001075354"/>
    </source>
</evidence>
<evidence type="ECO:0000256" key="1">
    <source>
        <dbReference type="ARBA" id="ARBA00012486"/>
    </source>
</evidence>
<evidence type="ECO:0000256" key="5">
    <source>
        <dbReference type="ARBA" id="ARBA00022840"/>
    </source>
</evidence>
<dbReference type="PANTHER" id="PTHR24068">
    <property type="entry name" value="UBIQUITIN-CONJUGATING ENZYME E2"/>
    <property type="match status" value="1"/>
</dbReference>
<dbReference type="Gene3D" id="1.20.1280.50">
    <property type="match status" value="1"/>
</dbReference>
<dbReference type="EMBL" id="JAPTSV010000009">
    <property type="protein sequence ID" value="KAJ1524413.1"/>
    <property type="molecule type" value="Genomic_DNA"/>
</dbReference>
<dbReference type="SUPFAM" id="SSF54495">
    <property type="entry name" value="UBC-like"/>
    <property type="match status" value="1"/>
</dbReference>
<reference evidence="9" key="1">
    <citation type="submission" date="2022-12" db="EMBL/GenBank/DDBJ databases">
        <title>Chromosome-level genome assembly of the bean flower thrips Megalurothrips usitatus.</title>
        <authorList>
            <person name="Ma L."/>
            <person name="Liu Q."/>
            <person name="Li H."/>
            <person name="Cai W."/>
        </authorList>
    </citation>
    <scope>NUCLEOTIDE SEQUENCE</scope>
    <source>
        <strain evidence="9">Cailab_2022a</strain>
    </source>
</reference>
<comment type="caution">
    <text evidence="9">The sequence shown here is derived from an EMBL/GenBank/DDBJ whole genome shotgun (WGS) entry which is preliminary data.</text>
</comment>
<feature type="compositionally biased region" description="Acidic residues" evidence="6">
    <location>
        <begin position="149"/>
        <end position="159"/>
    </location>
</feature>
<dbReference type="Pfam" id="PF00179">
    <property type="entry name" value="UQ_con"/>
    <property type="match status" value="1"/>
</dbReference>
<sequence>MASSNGPNGHSAEDQVGQASGDRGNGRNGSSTPPPVLGAEAGAEDSASASVTTHSPDTDTACSCTYRTGAKKGKVCMRLMRRVPNRPSRSINNVPHLSFDENFRFNHTTCSLCNGYFGPSYGEPVCATCHAFVYPVDPGPMFFFSEKGDDGDSGNDEPSDMGPERNANQNNQGPPPPDPDEEPRELVPVPPPNIPVSLPKQLELLCNHRQEGDDIASGLVDNLPPEVLLTLFSYLDDLSLWTCAYVCKRWRHLLMSNISDADWQKYTYLRWPLFRPFYRVEDWFRTFGVMLTSAPCRTCVQQMSAQSVPPGEENSWRRNRLKMELKTLRTDPPEGIEAIPLDVKCCHWQATIRGPADSPYAGGLFYLYLQVPYSYPMSPPTVRFVTRIFHPNVSRHGDVGIDSIQHNWSLALTLSKVLISIQSLLTDPYCQVCMEPEIGSLYKQDRQMFENVARAWTWRYAMHDALMPHRDPPFH</sequence>
<evidence type="ECO:0000256" key="6">
    <source>
        <dbReference type="SAM" id="MobiDB-lite"/>
    </source>
</evidence>
<feature type="domain" description="F-box" evidence="8">
    <location>
        <begin position="217"/>
        <end position="266"/>
    </location>
</feature>
<dbReference type="PROSITE" id="PS50181">
    <property type="entry name" value="FBOX"/>
    <property type="match status" value="1"/>
</dbReference>
<dbReference type="PROSITE" id="PS50127">
    <property type="entry name" value="UBC_2"/>
    <property type="match status" value="1"/>
</dbReference>
<dbReference type="Proteomes" id="UP001075354">
    <property type="component" value="Chromosome 9"/>
</dbReference>
<dbReference type="InterPro" id="IPR000608">
    <property type="entry name" value="UBC"/>
</dbReference>
<feature type="region of interest" description="Disordered" evidence="6">
    <location>
        <begin position="1"/>
        <end position="59"/>
    </location>
</feature>
<feature type="compositionally biased region" description="Low complexity" evidence="6">
    <location>
        <begin position="38"/>
        <end position="50"/>
    </location>
</feature>
<dbReference type="GO" id="GO:0061631">
    <property type="term" value="F:ubiquitin conjugating enzyme activity"/>
    <property type="evidence" value="ECO:0007669"/>
    <property type="project" value="UniProtKB-EC"/>
</dbReference>
<dbReference type="CDD" id="cd23826">
    <property type="entry name" value="UEV_Morgue-like"/>
    <property type="match status" value="1"/>
</dbReference>
<evidence type="ECO:0000256" key="2">
    <source>
        <dbReference type="ARBA" id="ARBA00022679"/>
    </source>
</evidence>
<feature type="region of interest" description="Disordered" evidence="6">
    <location>
        <begin position="143"/>
        <end position="192"/>
    </location>
</feature>
<keyword evidence="3" id="KW-0547">Nucleotide-binding</keyword>
<dbReference type="SMART" id="SM00212">
    <property type="entry name" value="UBCc"/>
    <property type="match status" value="1"/>
</dbReference>
<keyword evidence="4" id="KW-0833">Ubl conjugation pathway</keyword>
<keyword evidence="5" id="KW-0067">ATP-binding</keyword>
<accession>A0AAV7XEG6</accession>
<keyword evidence="10" id="KW-1185">Reference proteome</keyword>
<dbReference type="Pfam" id="PF12937">
    <property type="entry name" value="F-box-like"/>
    <property type="match status" value="1"/>
</dbReference>
<evidence type="ECO:0000256" key="4">
    <source>
        <dbReference type="ARBA" id="ARBA00022786"/>
    </source>
</evidence>
<dbReference type="EC" id="2.3.2.23" evidence="1"/>
<keyword evidence="2" id="KW-0808">Transferase</keyword>
<dbReference type="AlphaFoldDB" id="A0AAV7XEG6"/>
<proteinExistence type="predicted"/>
<name>A0AAV7XEG6_9NEOP</name>
<dbReference type="SUPFAM" id="SSF81383">
    <property type="entry name" value="F-box domain"/>
    <property type="match status" value="1"/>
</dbReference>
<evidence type="ECO:0000259" key="8">
    <source>
        <dbReference type="PROSITE" id="PS50181"/>
    </source>
</evidence>
<evidence type="ECO:0000256" key="3">
    <source>
        <dbReference type="ARBA" id="ARBA00022741"/>
    </source>
</evidence>
<dbReference type="InterPro" id="IPR036047">
    <property type="entry name" value="F-box-like_dom_sf"/>
</dbReference>